<comment type="caution">
    <text evidence="3">The sequence shown here is derived from an EMBL/GenBank/DDBJ whole genome shotgun (WGS) entry which is preliminary data.</text>
</comment>
<protein>
    <recommendedName>
        <fullName evidence="5">Hsp70 family chaperone</fullName>
    </recommendedName>
</protein>
<reference evidence="3 4" key="1">
    <citation type="submission" date="2018-06" db="EMBL/GenBank/DDBJ databases">
        <title>Genome analysis of cellulolytic fungus Trichoderma lentiforme CFAM-422.</title>
        <authorList>
            <person name="Steindorff A.S."/>
            <person name="Formighieri E.F."/>
            <person name="Midorikawa G.E.O."/>
            <person name="Tamietti M.S."/>
            <person name="Ramos E.Z."/>
            <person name="Silva A.S."/>
            <person name="Bon E.P.S."/>
            <person name="Mendes T.D."/>
            <person name="Damaso M.C.T."/>
            <person name="Favaro L.C.L."/>
        </authorList>
    </citation>
    <scope>NUCLEOTIDE SEQUENCE [LARGE SCALE GENOMIC DNA]</scope>
    <source>
        <strain evidence="3 4">CFAM-422</strain>
    </source>
</reference>
<gene>
    <name evidence="3" type="ORF">CFAM422_002917</name>
</gene>
<accession>A0A9P4XLB8</accession>
<dbReference type="PANTHER" id="PTHR14187:SF5">
    <property type="entry name" value="HEAT SHOCK 70 KDA PROTEIN 12A"/>
    <property type="match status" value="1"/>
</dbReference>
<evidence type="ECO:0000256" key="2">
    <source>
        <dbReference type="ARBA" id="ARBA00022840"/>
    </source>
</evidence>
<dbReference type="AlphaFoldDB" id="A0A9P4XLB8"/>
<evidence type="ECO:0008006" key="5">
    <source>
        <dbReference type="Google" id="ProtNLM"/>
    </source>
</evidence>
<dbReference type="InterPro" id="IPR043129">
    <property type="entry name" value="ATPase_NBD"/>
</dbReference>
<keyword evidence="2" id="KW-0067">ATP-binding</keyword>
<evidence type="ECO:0000313" key="4">
    <source>
        <dbReference type="Proteomes" id="UP000801864"/>
    </source>
</evidence>
<keyword evidence="1" id="KW-0547">Nucleotide-binding</keyword>
<dbReference type="EMBL" id="QLNT01000004">
    <property type="protein sequence ID" value="KAF3074585.1"/>
    <property type="molecule type" value="Genomic_DNA"/>
</dbReference>
<evidence type="ECO:0000313" key="3">
    <source>
        <dbReference type="EMBL" id="KAF3074585.1"/>
    </source>
</evidence>
<dbReference type="CDD" id="cd10170">
    <property type="entry name" value="ASKHA_NBD_HSP70"/>
    <property type="match status" value="1"/>
</dbReference>
<dbReference type="PANTHER" id="PTHR14187">
    <property type="entry name" value="ALPHA KINASE/ELONGATION FACTOR 2 KINASE"/>
    <property type="match status" value="1"/>
</dbReference>
<proteinExistence type="predicted"/>
<dbReference type="Proteomes" id="UP000801864">
    <property type="component" value="Unassembled WGS sequence"/>
</dbReference>
<dbReference type="InterPro" id="IPR013126">
    <property type="entry name" value="Hsp_70_fam"/>
</dbReference>
<dbReference type="Pfam" id="PF00012">
    <property type="entry name" value="HSP70"/>
    <property type="match status" value="1"/>
</dbReference>
<dbReference type="SUPFAM" id="SSF53067">
    <property type="entry name" value="Actin-like ATPase domain"/>
    <property type="match status" value="2"/>
</dbReference>
<evidence type="ECO:0000256" key="1">
    <source>
        <dbReference type="ARBA" id="ARBA00022741"/>
    </source>
</evidence>
<organism evidence="3 4">
    <name type="scientific">Trichoderma lentiforme</name>
    <dbReference type="NCBI Taxonomy" id="1567552"/>
    <lineage>
        <taxon>Eukaryota</taxon>
        <taxon>Fungi</taxon>
        <taxon>Dikarya</taxon>
        <taxon>Ascomycota</taxon>
        <taxon>Pezizomycotina</taxon>
        <taxon>Sordariomycetes</taxon>
        <taxon>Hypocreomycetidae</taxon>
        <taxon>Hypocreales</taxon>
        <taxon>Hypocreaceae</taxon>
        <taxon>Trichoderma</taxon>
    </lineage>
</organism>
<sequence>MPQSYQTQAATDGEKNQEPMIVIGIDFGTTYSGVAWTTSSRPGHINIITNWDAVKNHCSDKEKVPSVIHYDDEGGVSWGYSVPEKAASLKFEWFKLCLLDEGDIPKDLRNAAQIQAAQKSLRESNKRVEDVISDYLRELWTHSITNIRRAVGGQLVDISKFKVVVTIPAIWPSYAQASMTRAIKKAGILESRIAGDTVLKFITEPEAAALATINDMCTYNSRPDMEVGDHFIVCDAGGGTVDVITYTVIQTDPIRVEESVKGDGKLCGATFLDDLFLTALRNKIDKISPNAFKVLEESGGLSRIIHNDWENGIKPQFRNTNQHWLVQMPSSGSNRKRTHDQFRFSDIKFKAKDVQGIFTPIVAEIETLITVQASAVKIKYKKEPKFLVLVGGFGRQLFLYTRLQDLLNRKKGQKEKTEILQGSGAEPWTAVCRGAVIKGLEQSEDTTAPTVSSRIARMSYGMIYDATLWEANKHDPRDKQWSNVHRQQIAKNQTSWFLRIDDMISVDEPVVKQFCHNLAKPTGELKIKFIYSTATTPSKRCDETVKQLCELYWSSVPDFYTLPTWTNRIGKVIRRVSFDVKMISNGVTLDFEIIYNGQVMASKNFGIDYTGCGSTVNQARGGNDSDEDSKDD</sequence>
<dbReference type="GO" id="GO:0140662">
    <property type="term" value="F:ATP-dependent protein folding chaperone"/>
    <property type="evidence" value="ECO:0007669"/>
    <property type="project" value="InterPro"/>
</dbReference>
<name>A0A9P4XLB8_9HYPO</name>
<dbReference type="GO" id="GO:0005524">
    <property type="term" value="F:ATP binding"/>
    <property type="evidence" value="ECO:0007669"/>
    <property type="project" value="UniProtKB-KW"/>
</dbReference>
<dbReference type="Gene3D" id="3.30.420.40">
    <property type="match status" value="1"/>
</dbReference>
<keyword evidence="4" id="KW-1185">Reference proteome</keyword>